<feature type="domain" description="BioF2-like acetyltransferase" evidence="7">
    <location>
        <begin position="158"/>
        <end position="288"/>
    </location>
</feature>
<keyword evidence="4" id="KW-0573">Peptidoglycan synthesis</keyword>
<comment type="similarity">
    <text evidence="1">Belongs to the FemABX family.</text>
</comment>
<dbReference type="PROSITE" id="PS51191">
    <property type="entry name" value="FEMABX"/>
    <property type="match status" value="1"/>
</dbReference>
<dbReference type="Gene3D" id="3.40.630.30">
    <property type="match status" value="1"/>
</dbReference>
<gene>
    <name evidence="8" type="ORF">CYJ25_03420</name>
</gene>
<dbReference type="OrthoDB" id="3185680at2"/>
<keyword evidence="3" id="KW-0133">Cell shape</keyword>
<dbReference type="InterPro" id="IPR016181">
    <property type="entry name" value="Acyl_CoA_acyltransferase"/>
</dbReference>
<dbReference type="GO" id="GO:0008360">
    <property type="term" value="P:regulation of cell shape"/>
    <property type="evidence" value="ECO:0007669"/>
    <property type="project" value="UniProtKB-KW"/>
</dbReference>
<proteinExistence type="inferred from homology"/>
<dbReference type="InterPro" id="IPR038740">
    <property type="entry name" value="BioF2-like_GNAT_dom"/>
</dbReference>
<dbReference type="GO" id="GO:0009252">
    <property type="term" value="P:peptidoglycan biosynthetic process"/>
    <property type="evidence" value="ECO:0007669"/>
    <property type="project" value="UniProtKB-KW"/>
</dbReference>
<dbReference type="InterPro" id="IPR003447">
    <property type="entry name" value="FEMABX"/>
</dbReference>
<dbReference type="Proteomes" id="UP000234545">
    <property type="component" value="Unassembled WGS sequence"/>
</dbReference>
<comment type="caution">
    <text evidence="8">The sequence shown here is derived from an EMBL/GenBank/DDBJ whole genome shotgun (WGS) entry which is preliminary data.</text>
</comment>
<keyword evidence="5" id="KW-0012">Acyltransferase</keyword>
<sequence length="345" mass="39249">MTSTSLRPISARDMQHAVSGVGGLPIEQSQQWEEFSASQGHPLWAGELGRLAWYENDKCIAVIALFEYKLRALRYLWAKSGPVWIREATPEREERLRKDLLKFVRSRDRGIVFIRLHSWFAAKDLEEPLQIVTYDRTVIIETGRGDRDAVLESLTNDGRRTLRRSTKKADESGVQIHEETEAASADFSPYYEVLKQTAERDGFRPHPIDYYQSLLRILGSQHARVFTARTQDNEILCWDLVLLNGKNAQAEYGASSDHGRRLGSPALLDVEVAILLGSEGFKGFDLRGIHSPRNSTLFHVGRYKLAFATSYTDVAGAWDLPVSRPQYTMVRSLLNAKRKSRRVSR</sequence>
<dbReference type="RefSeq" id="WP_101627808.1">
    <property type="nucleotide sequence ID" value="NZ_PKKJ01000002.1"/>
</dbReference>
<dbReference type="PANTHER" id="PTHR36174">
    <property type="entry name" value="LIPID II:GLYCINE GLYCYLTRANSFERASE"/>
    <property type="match status" value="1"/>
</dbReference>
<dbReference type="Pfam" id="PF13480">
    <property type="entry name" value="Acetyltransf_6"/>
    <property type="match status" value="1"/>
</dbReference>
<dbReference type="GO" id="GO:0071555">
    <property type="term" value="P:cell wall organization"/>
    <property type="evidence" value="ECO:0007669"/>
    <property type="project" value="UniProtKB-KW"/>
</dbReference>
<evidence type="ECO:0000256" key="1">
    <source>
        <dbReference type="ARBA" id="ARBA00009943"/>
    </source>
</evidence>
<dbReference type="SUPFAM" id="SSF55729">
    <property type="entry name" value="Acyl-CoA N-acyltransferases (Nat)"/>
    <property type="match status" value="1"/>
</dbReference>
<evidence type="ECO:0000313" key="8">
    <source>
        <dbReference type="EMBL" id="PKY66596.1"/>
    </source>
</evidence>
<keyword evidence="6" id="KW-0961">Cell wall biogenesis/degradation</keyword>
<name>A0A2I1I630_9ACTO</name>
<dbReference type="GO" id="GO:0016755">
    <property type="term" value="F:aminoacyltransferase activity"/>
    <property type="evidence" value="ECO:0007669"/>
    <property type="project" value="InterPro"/>
</dbReference>
<evidence type="ECO:0000256" key="6">
    <source>
        <dbReference type="ARBA" id="ARBA00023316"/>
    </source>
</evidence>
<evidence type="ECO:0000313" key="9">
    <source>
        <dbReference type="Proteomes" id="UP000234545"/>
    </source>
</evidence>
<dbReference type="InterPro" id="IPR050644">
    <property type="entry name" value="PG_Glycine_Bridge_Synth"/>
</dbReference>
<evidence type="ECO:0000256" key="5">
    <source>
        <dbReference type="ARBA" id="ARBA00023315"/>
    </source>
</evidence>
<dbReference type="PANTHER" id="PTHR36174:SF1">
    <property type="entry name" value="LIPID II:GLYCINE GLYCYLTRANSFERASE"/>
    <property type="match status" value="1"/>
</dbReference>
<dbReference type="AlphaFoldDB" id="A0A2I1I630"/>
<accession>A0A2I1I630</accession>
<organism evidence="8 9">
    <name type="scientific">Schaalia turicensis</name>
    <dbReference type="NCBI Taxonomy" id="131111"/>
    <lineage>
        <taxon>Bacteria</taxon>
        <taxon>Bacillati</taxon>
        <taxon>Actinomycetota</taxon>
        <taxon>Actinomycetes</taxon>
        <taxon>Actinomycetales</taxon>
        <taxon>Actinomycetaceae</taxon>
        <taxon>Schaalia</taxon>
    </lineage>
</organism>
<evidence type="ECO:0000256" key="2">
    <source>
        <dbReference type="ARBA" id="ARBA00022679"/>
    </source>
</evidence>
<evidence type="ECO:0000256" key="3">
    <source>
        <dbReference type="ARBA" id="ARBA00022960"/>
    </source>
</evidence>
<reference evidence="8 9" key="1">
    <citation type="submission" date="2017-12" db="EMBL/GenBank/DDBJ databases">
        <title>Phylogenetic diversity of female urinary microbiome.</title>
        <authorList>
            <person name="Thomas-White K."/>
            <person name="Wolfe A.J."/>
        </authorList>
    </citation>
    <scope>NUCLEOTIDE SEQUENCE [LARGE SCALE GENOMIC DNA]</scope>
    <source>
        <strain evidence="8 9">UMB0250</strain>
    </source>
</reference>
<dbReference type="EMBL" id="PKKJ01000002">
    <property type="protein sequence ID" value="PKY66596.1"/>
    <property type="molecule type" value="Genomic_DNA"/>
</dbReference>
<evidence type="ECO:0000259" key="7">
    <source>
        <dbReference type="Pfam" id="PF13480"/>
    </source>
</evidence>
<protein>
    <submittedName>
        <fullName evidence="8">GNAT family N-acetyltransferase</fullName>
    </submittedName>
</protein>
<evidence type="ECO:0000256" key="4">
    <source>
        <dbReference type="ARBA" id="ARBA00022984"/>
    </source>
</evidence>
<keyword evidence="2 8" id="KW-0808">Transferase</keyword>